<dbReference type="PANTHER" id="PTHR22916">
    <property type="entry name" value="GLYCOSYLTRANSFERASE"/>
    <property type="match status" value="1"/>
</dbReference>
<evidence type="ECO:0000259" key="1">
    <source>
        <dbReference type="Pfam" id="PF00535"/>
    </source>
</evidence>
<gene>
    <name evidence="2" type="ORF">DNU06_02155</name>
</gene>
<organism evidence="2 3">
    <name type="scientific">Putridiphycobacter roseus</name>
    <dbReference type="NCBI Taxonomy" id="2219161"/>
    <lineage>
        <taxon>Bacteria</taxon>
        <taxon>Pseudomonadati</taxon>
        <taxon>Bacteroidota</taxon>
        <taxon>Flavobacteriia</taxon>
        <taxon>Flavobacteriales</taxon>
        <taxon>Crocinitomicaceae</taxon>
        <taxon>Putridiphycobacter</taxon>
    </lineage>
</organism>
<protein>
    <recommendedName>
        <fullName evidence="1">Glycosyltransferase 2-like domain-containing protein</fullName>
    </recommendedName>
</protein>
<sequence length="257" mass="29094">MLTTPTLSIITITYNNINGLKKTIASVSALTFNDYEHIIMDGNSNDGTQAYLKSIDQPTRIWVSEPDKGIYNAMNKGLAIAKGTWVIFMNAGDQFFNANILSDIPFSESSSIIYGQCQAEYATGFKRIIKPLPIEQLWKGMSFSHQSVFVTKKLMGVGFNEKYKYVADFELLFKHFLAGVNFIALQVPICIIDAGGVSDQKRYKATNEVYQINKELNPKFKQAFYFIPKIIKGYITVKIKLILPAKIINRLLKNKYQ</sequence>
<dbReference type="Gene3D" id="3.90.550.10">
    <property type="entry name" value="Spore Coat Polysaccharide Biosynthesis Protein SpsA, Chain A"/>
    <property type="match status" value="1"/>
</dbReference>
<reference evidence="2 3" key="1">
    <citation type="submission" date="2018-06" db="EMBL/GenBank/DDBJ databases">
        <title>The draft genome sequence of Crocinitomix sp. SM1701.</title>
        <authorList>
            <person name="Zhang X."/>
        </authorList>
    </citation>
    <scope>NUCLEOTIDE SEQUENCE [LARGE SCALE GENOMIC DNA]</scope>
    <source>
        <strain evidence="2 3">SM1701</strain>
    </source>
</reference>
<keyword evidence="3" id="KW-1185">Reference proteome</keyword>
<dbReference type="AlphaFoldDB" id="A0A2W1N482"/>
<dbReference type="Pfam" id="PF00535">
    <property type="entry name" value="Glycos_transf_2"/>
    <property type="match status" value="1"/>
</dbReference>
<evidence type="ECO:0000313" key="3">
    <source>
        <dbReference type="Proteomes" id="UP000249248"/>
    </source>
</evidence>
<accession>A0A2W1N482</accession>
<dbReference type="PANTHER" id="PTHR22916:SF67">
    <property type="entry name" value="COLANIC ACID BIOSYNTHESIS GLYCOSYL TRANSFERASE WCAE-RELATED"/>
    <property type="match status" value="1"/>
</dbReference>
<dbReference type="SUPFAM" id="SSF53448">
    <property type="entry name" value="Nucleotide-diphospho-sugar transferases"/>
    <property type="match status" value="1"/>
</dbReference>
<dbReference type="GO" id="GO:0016758">
    <property type="term" value="F:hexosyltransferase activity"/>
    <property type="evidence" value="ECO:0007669"/>
    <property type="project" value="UniProtKB-ARBA"/>
</dbReference>
<evidence type="ECO:0000313" key="2">
    <source>
        <dbReference type="EMBL" id="PZE18654.1"/>
    </source>
</evidence>
<dbReference type="InterPro" id="IPR001173">
    <property type="entry name" value="Glyco_trans_2-like"/>
</dbReference>
<dbReference type="EMBL" id="QKSB01000001">
    <property type="protein sequence ID" value="PZE18654.1"/>
    <property type="molecule type" value="Genomic_DNA"/>
</dbReference>
<comment type="caution">
    <text evidence="2">The sequence shown here is derived from an EMBL/GenBank/DDBJ whole genome shotgun (WGS) entry which is preliminary data.</text>
</comment>
<feature type="domain" description="Glycosyltransferase 2-like" evidence="1">
    <location>
        <begin position="8"/>
        <end position="95"/>
    </location>
</feature>
<name>A0A2W1N482_9FLAO</name>
<dbReference type="InterPro" id="IPR029044">
    <property type="entry name" value="Nucleotide-diphossugar_trans"/>
</dbReference>
<dbReference type="CDD" id="cd06433">
    <property type="entry name" value="GT_2_WfgS_like"/>
    <property type="match status" value="1"/>
</dbReference>
<proteinExistence type="predicted"/>
<dbReference type="Proteomes" id="UP000249248">
    <property type="component" value="Unassembled WGS sequence"/>
</dbReference>